<evidence type="ECO:0000313" key="8">
    <source>
        <dbReference type="EMBL" id="AUW94540.1"/>
    </source>
</evidence>
<evidence type="ECO:0000313" key="9">
    <source>
        <dbReference type="Proteomes" id="UP000325292"/>
    </source>
</evidence>
<dbReference type="NCBIfam" id="TIGR02273">
    <property type="entry name" value="16S_RimM"/>
    <property type="match status" value="1"/>
</dbReference>
<sequence>MRKTRSRKWDDFVSVGEVTAPHGIHGELRVYPTTDFPERLLSRKTVWIDGLIGPQDVVRVTPRPPLVIMQLRTVATREQAELLRGAGLYVPIDSLPTLGNQEYYWFQLEGLEVRDYHNHTRIGVIQQVIRTGGNQDVFEVARDEGAPLLVPALKSVVKRVDLDMGIMEVDVPAGLEDLS</sequence>
<evidence type="ECO:0000256" key="5">
    <source>
        <dbReference type="HAMAP-Rule" id="MF_00014"/>
    </source>
</evidence>
<dbReference type="Pfam" id="PF01782">
    <property type="entry name" value="RimM"/>
    <property type="match status" value="1"/>
</dbReference>
<feature type="domain" description="RimM N-terminal" evidence="6">
    <location>
        <begin position="15"/>
        <end position="93"/>
    </location>
</feature>
<dbReference type="InterPro" id="IPR011033">
    <property type="entry name" value="PRC_barrel-like_sf"/>
</dbReference>
<dbReference type="HAMAP" id="MF_00014">
    <property type="entry name" value="Ribosome_mat_RimM"/>
    <property type="match status" value="1"/>
</dbReference>
<gene>
    <name evidence="5" type="primary">rimM</name>
    <name evidence="8" type="ORF">BXT84_11790</name>
</gene>
<organism evidence="8 9">
    <name type="scientific">Sulfobacillus thermotolerans</name>
    <dbReference type="NCBI Taxonomy" id="338644"/>
    <lineage>
        <taxon>Bacteria</taxon>
        <taxon>Bacillati</taxon>
        <taxon>Bacillota</taxon>
        <taxon>Clostridia</taxon>
        <taxon>Eubacteriales</taxon>
        <taxon>Clostridiales Family XVII. Incertae Sedis</taxon>
        <taxon>Sulfobacillus</taxon>
    </lineage>
</organism>
<dbReference type="Proteomes" id="UP000325292">
    <property type="component" value="Chromosome"/>
</dbReference>
<evidence type="ECO:0000256" key="3">
    <source>
        <dbReference type="ARBA" id="ARBA00022552"/>
    </source>
</evidence>
<keyword evidence="9" id="KW-1185">Reference proteome</keyword>
<dbReference type="EMBL" id="CP019454">
    <property type="protein sequence ID" value="AUW94540.1"/>
    <property type="molecule type" value="Genomic_DNA"/>
</dbReference>
<keyword evidence="4 5" id="KW-0143">Chaperone</keyword>
<dbReference type="Gene3D" id="2.40.30.60">
    <property type="entry name" value="RimM"/>
    <property type="match status" value="1"/>
</dbReference>
<comment type="domain">
    <text evidence="5">The PRC barrel domain binds ribosomal protein uS19.</text>
</comment>
<evidence type="ECO:0000256" key="2">
    <source>
        <dbReference type="ARBA" id="ARBA00022517"/>
    </source>
</evidence>
<accession>A0ABM6RSZ3</accession>
<dbReference type="Gene3D" id="2.30.30.240">
    <property type="entry name" value="PRC-barrel domain"/>
    <property type="match status" value="1"/>
</dbReference>
<protein>
    <recommendedName>
        <fullName evidence="5">Ribosome maturation factor RimM</fullName>
    </recommendedName>
</protein>
<keyword evidence="3 5" id="KW-0698">rRNA processing</keyword>
<keyword evidence="2 5" id="KW-0690">Ribosome biogenesis</keyword>
<dbReference type="Pfam" id="PF24986">
    <property type="entry name" value="PRC_RimM"/>
    <property type="match status" value="1"/>
</dbReference>
<dbReference type="PANTHER" id="PTHR33692">
    <property type="entry name" value="RIBOSOME MATURATION FACTOR RIMM"/>
    <property type="match status" value="1"/>
</dbReference>
<evidence type="ECO:0000259" key="6">
    <source>
        <dbReference type="Pfam" id="PF01782"/>
    </source>
</evidence>
<dbReference type="InterPro" id="IPR056792">
    <property type="entry name" value="PRC_RimM"/>
</dbReference>
<evidence type="ECO:0000256" key="1">
    <source>
        <dbReference type="ARBA" id="ARBA00022490"/>
    </source>
</evidence>
<evidence type="ECO:0000256" key="4">
    <source>
        <dbReference type="ARBA" id="ARBA00023186"/>
    </source>
</evidence>
<keyword evidence="1 5" id="KW-0963">Cytoplasm</keyword>
<feature type="domain" description="Ribosome maturation factor RimM PRC barrel" evidence="7">
    <location>
        <begin position="105"/>
        <end position="175"/>
    </location>
</feature>
<name>A0ABM6RSZ3_9FIRM</name>
<dbReference type="InterPro" id="IPR011961">
    <property type="entry name" value="RimM"/>
</dbReference>
<dbReference type="PANTHER" id="PTHR33692:SF1">
    <property type="entry name" value="RIBOSOME MATURATION FACTOR RIMM"/>
    <property type="match status" value="1"/>
</dbReference>
<evidence type="ECO:0000259" key="7">
    <source>
        <dbReference type="Pfam" id="PF24986"/>
    </source>
</evidence>
<comment type="subunit">
    <text evidence="5">Binds ribosomal protein uS19.</text>
</comment>
<dbReference type="InterPro" id="IPR002676">
    <property type="entry name" value="RimM_N"/>
</dbReference>
<proteinExistence type="inferred from homology"/>
<comment type="subcellular location">
    <subcellularLocation>
        <location evidence="5">Cytoplasm</location>
    </subcellularLocation>
</comment>
<dbReference type="SUPFAM" id="SSF50346">
    <property type="entry name" value="PRC-barrel domain"/>
    <property type="match status" value="1"/>
</dbReference>
<dbReference type="InterPro" id="IPR036976">
    <property type="entry name" value="RimM_N_sf"/>
</dbReference>
<reference evidence="8 9" key="1">
    <citation type="journal article" date="2019" name="Sci. Rep.">
        <title>Sulfobacillus thermotolerans: new insights into resistance and metabolic capacities of acidophilic chemolithotrophs.</title>
        <authorList>
            <person name="Panyushkina A.E."/>
            <person name="Babenko V.V."/>
            <person name="Nikitina A.S."/>
            <person name="Selezneva O.V."/>
            <person name="Tsaplina I.A."/>
            <person name="Letarova M.A."/>
            <person name="Kostryukova E.S."/>
            <person name="Letarov A.V."/>
        </authorList>
    </citation>
    <scope>NUCLEOTIDE SEQUENCE [LARGE SCALE GENOMIC DNA]</scope>
    <source>
        <strain evidence="8 9">Kr1</strain>
    </source>
</reference>
<dbReference type="InterPro" id="IPR009000">
    <property type="entry name" value="Transl_B-barrel_sf"/>
</dbReference>
<comment type="function">
    <text evidence="5">An accessory protein needed during the final step in the assembly of 30S ribosomal subunit, possibly for assembly of the head region. Essential for efficient processing of 16S rRNA. May be needed both before and after RbfA during the maturation of 16S rRNA. It has affinity for free ribosomal 30S subunits but not for 70S ribosomes.</text>
</comment>
<comment type="similarity">
    <text evidence="5">Belongs to the RimM family.</text>
</comment>
<dbReference type="SUPFAM" id="SSF50447">
    <property type="entry name" value="Translation proteins"/>
    <property type="match status" value="1"/>
</dbReference>